<name>A0A6A3MTC1_9STRA</name>
<sequence length="92" mass="10481">MTRTLGARDITPMICVAVAVFLTTLSKESRLRYSTKAWAKQLFRLSRASIQDIWALRDDPEALTQPRKAYSPYATRLNPKEVAERVIDVPLC</sequence>
<proteinExistence type="predicted"/>
<dbReference type="Proteomes" id="UP000435112">
    <property type="component" value="Unassembled WGS sequence"/>
</dbReference>
<evidence type="ECO:0000313" key="3">
    <source>
        <dbReference type="Proteomes" id="UP000434957"/>
    </source>
</evidence>
<dbReference type="OrthoDB" id="123483at2759"/>
<dbReference type="EMBL" id="QXFU01000332">
    <property type="protein sequence ID" value="KAE9036401.1"/>
    <property type="molecule type" value="Genomic_DNA"/>
</dbReference>
<reference evidence="1 4" key="1">
    <citation type="submission" date="2018-09" db="EMBL/GenBank/DDBJ databases">
        <title>Genomic investigation of the strawberry pathogen Phytophthora fragariae indicates pathogenicity is determined by transcriptional variation in three key races.</title>
        <authorList>
            <person name="Adams T.M."/>
            <person name="Armitage A.D."/>
            <person name="Sobczyk M.K."/>
            <person name="Bates H.J."/>
            <person name="Dunwell J.M."/>
            <person name="Nellist C.F."/>
            <person name="Harrison R.J."/>
        </authorList>
    </citation>
    <scope>NUCLEOTIDE SEQUENCE [LARGE SCALE GENOMIC DNA]</scope>
    <source>
        <strain evidence="1 4">SCRP324</strain>
        <strain evidence="2 3">SCRP333</strain>
    </source>
</reference>
<gene>
    <name evidence="1" type="ORF">PR002_g7106</name>
    <name evidence="2" type="ORF">PR003_g7144</name>
</gene>
<organism evidence="1 4">
    <name type="scientific">Phytophthora rubi</name>
    <dbReference type="NCBI Taxonomy" id="129364"/>
    <lineage>
        <taxon>Eukaryota</taxon>
        <taxon>Sar</taxon>
        <taxon>Stramenopiles</taxon>
        <taxon>Oomycota</taxon>
        <taxon>Peronosporomycetes</taxon>
        <taxon>Peronosporales</taxon>
        <taxon>Peronosporaceae</taxon>
        <taxon>Phytophthora</taxon>
    </lineage>
</organism>
<protein>
    <submittedName>
        <fullName evidence="1">Uncharacterized protein</fullName>
    </submittedName>
</protein>
<dbReference type="EMBL" id="QXFT01000331">
    <property type="protein sequence ID" value="KAE9347005.1"/>
    <property type="molecule type" value="Genomic_DNA"/>
</dbReference>
<dbReference type="Proteomes" id="UP000434957">
    <property type="component" value="Unassembled WGS sequence"/>
</dbReference>
<accession>A0A6A3MTC1</accession>
<evidence type="ECO:0000313" key="1">
    <source>
        <dbReference type="EMBL" id="KAE9036401.1"/>
    </source>
</evidence>
<evidence type="ECO:0000313" key="4">
    <source>
        <dbReference type="Proteomes" id="UP000435112"/>
    </source>
</evidence>
<keyword evidence="3" id="KW-1185">Reference proteome</keyword>
<dbReference type="AlphaFoldDB" id="A0A6A3MTC1"/>
<evidence type="ECO:0000313" key="2">
    <source>
        <dbReference type="EMBL" id="KAE9347005.1"/>
    </source>
</evidence>
<comment type="caution">
    <text evidence="1">The sequence shown here is derived from an EMBL/GenBank/DDBJ whole genome shotgun (WGS) entry which is preliminary data.</text>
</comment>